<evidence type="ECO:0000313" key="3">
    <source>
        <dbReference type="Proteomes" id="UP001652660"/>
    </source>
</evidence>
<evidence type="ECO:0000256" key="1">
    <source>
        <dbReference type="SAM" id="MobiDB-lite"/>
    </source>
</evidence>
<protein>
    <submittedName>
        <fullName evidence="4">ASI1-immunoprecipitated protein 3-like isoform X1</fullName>
    </submittedName>
</protein>
<dbReference type="RefSeq" id="XP_071911665.1">
    <property type="nucleotide sequence ID" value="XM_072055564.1"/>
</dbReference>
<dbReference type="InterPro" id="IPR043151">
    <property type="entry name" value="BAH_sf"/>
</dbReference>
<gene>
    <name evidence="4" type="primary">LOC113695454</name>
</gene>
<keyword evidence="3" id="KW-1185">Reference proteome</keyword>
<organism evidence="3 4">
    <name type="scientific">Coffea arabica</name>
    <name type="common">Arabian coffee</name>
    <dbReference type="NCBI Taxonomy" id="13443"/>
    <lineage>
        <taxon>Eukaryota</taxon>
        <taxon>Viridiplantae</taxon>
        <taxon>Streptophyta</taxon>
        <taxon>Embryophyta</taxon>
        <taxon>Tracheophyta</taxon>
        <taxon>Spermatophyta</taxon>
        <taxon>Magnoliopsida</taxon>
        <taxon>eudicotyledons</taxon>
        <taxon>Gunneridae</taxon>
        <taxon>Pentapetalae</taxon>
        <taxon>asterids</taxon>
        <taxon>lamiids</taxon>
        <taxon>Gentianales</taxon>
        <taxon>Rubiaceae</taxon>
        <taxon>Ixoroideae</taxon>
        <taxon>Gardenieae complex</taxon>
        <taxon>Bertiereae - Coffeeae clade</taxon>
        <taxon>Coffeeae</taxon>
        <taxon>Coffea</taxon>
    </lineage>
</organism>
<dbReference type="PANTHER" id="PTHR46871">
    <property type="entry name" value="BROMO-ADJACENT HOMOLOGY (BAH) DOMAIN-CONTAINING PROTEIN"/>
    <property type="match status" value="1"/>
</dbReference>
<dbReference type="PROSITE" id="PS51038">
    <property type="entry name" value="BAH"/>
    <property type="match status" value="1"/>
</dbReference>
<feature type="domain" description="BAH" evidence="2">
    <location>
        <begin position="64"/>
        <end position="183"/>
    </location>
</feature>
<evidence type="ECO:0000259" key="2">
    <source>
        <dbReference type="PROSITE" id="PS51038"/>
    </source>
</evidence>
<accession>A0ABM4UWK9</accession>
<feature type="compositionally biased region" description="Acidic residues" evidence="1">
    <location>
        <begin position="24"/>
        <end position="33"/>
    </location>
</feature>
<sequence>MTAGEVEEEPVAFHPLDVVKQNREEDEEEEESVEDPRPVGDVIRVSGEGTESRKHYHSFAFDGNQYHLEDPVLLVPEEQNQKPKMAIIKDIIETADGSMIVAGYMFYRPEEAELRNVRFEQPHSTREVFYSFHWDEFPAESVMHKCVAHFIPLNQQIPPRIQYPGFIVQGYTTLEKEGFLSLHTNTIVTTSAKRLISLFRRQSRG</sequence>
<dbReference type="SMART" id="SM00439">
    <property type="entry name" value="BAH"/>
    <property type="match status" value="1"/>
</dbReference>
<dbReference type="GeneID" id="113695454"/>
<feature type="region of interest" description="Disordered" evidence="1">
    <location>
        <begin position="1"/>
        <end position="44"/>
    </location>
</feature>
<reference evidence="4" key="1">
    <citation type="submission" date="2025-08" db="UniProtKB">
        <authorList>
            <consortium name="RefSeq"/>
        </authorList>
    </citation>
    <scope>IDENTIFICATION</scope>
    <source>
        <tissue evidence="4">Leaves</tissue>
    </source>
</reference>
<dbReference type="InterPro" id="IPR001025">
    <property type="entry name" value="BAH_dom"/>
</dbReference>
<name>A0ABM4UWK9_COFAR</name>
<dbReference type="Pfam" id="PF01426">
    <property type="entry name" value="BAH"/>
    <property type="match status" value="1"/>
</dbReference>
<feature type="compositionally biased region" description="Acidic residues" evidence="1">
    <location>
        <begin position="1"/>
        <end position="10"/>
    </location>
</feature>
<dbReference type="Gene3D" id="2.30.30.490">
    <property type="match status" value="1"/>
</dbReference>
<evidence type="ECO:0000313" key="4">
    <source>
        <dbReference type="RefSeq" id="XP_071911665.1"/>
    </source>
</evidence>
<dbReference type="Proteomes" id="UP001652660">
    <property type="component" value="Chromosome 6e"/>
</dbReference>
<proteinExistence type="predicted"/>
<dbReference type="PANTHER" id="PTHR46871:SF1">
    <property type="entry name" value="BROMO-ADJACENT HOMOLOGY (BAH) DOMAIN-CONTAINING PROTEIN"/>
    <property type="match status" value="1"/>
</dbReference>